<reference evidence="8 9" key="1">
    <citation type="submission" date="2020-08" db="EMBL/GenBank/DDBJ databases">
        <title>Genomic Encyclopedia of Type Strains, Phase IV (KMG-IV): sequencing the most valuable type-strain genomes for metagenomic binning, comparative biology and taxonomic classification.</title>
        <authorList>
            <person name="Goeker M."/>
        </authorList>
    </citation>
    <scope>NUCLEOTIDE SEQUENCE [LARGE SCALE GENOMIC DNA]</scope>
    <source>
        <strain evidence="8 9">DSM 45615</strain>
    </source>
</reference>
<dbReference type="Gene3D" id="3.40.50.1820">
    <property type="entry name" value="alpha/beta hydrolase"/>
    <property type="match status" value="1"/>
</dbReference>
<feature type="domain" description="Peptidase S33 tripeptidyl aminopeptidase-like C-terminal" evidence="7">
    <location>
        <begin position="447"/>
        <end position="548"/>
    </location>
</feature>
<evidence type="ECO:0000256" key="3">
    <source>
        <dbReference type="ARBA" id="ARBA00022801"/>
    </source>
</evidence>
<evidence type="ECO:0000256" key="1">
    <source>
        <dbReference type="ARBA" id="ARBA00010088"/>
    </source>
</evidence>
<dbReference type="PANTHER" id="PTHR43248:SF29">
    <property type="entry name" value="TRIPEPTIDYL AMINOPEPTIDASE"/>
    <property type="match status" value="1"/>
</dbReference>
<dbReference type="PROSITE" id="PS51257">
    <property type="entry name" value="PROKAR_LIPOPROTEIN"/>
    <property type="match status" value="1"/>
</dbReference>
<dbReference type="AlphaFoldDB" id="A0A840NVK9"/>
<dbReference type="SUPFAM" id="SSF53474">
    <property type="entry name" value="alpha/beta-Hydrolases"/>
    <property type="match status" value="1"/>
</dbReference>
<dbReference type="RefSeq" id="WP_185048101.1">
    <property type="nucleotide sequence ID" value="NZ_BAABIX010000023.1"/>
</dbReference>
<keyword evidence="2 5" id="KW-0732">Signal</keyword>
<protein>
    <submittedName>
        <fullName evidence="8">Pimeloyl-ACP methyl ester carboxylesterase</fullName>
    </submittedName>
</protein>
<dbReference type="EMBL" id="JACHGN010000002">
    <property type="protein sequence ID" value="MBB5131262.1"/>
    <property type="molecule type" value="Genomic_DNA"/>
</dbReference>
<evidence type="ECO:0000256" key="4">
    <source>
        <dbReference type="SAM" id="MobiDB-lite"/>
    </source>
</evidence>
<feature type="region of interest" description="Disordered" evidence="4">
    <location>
        <begin position="59"/>
        <end position="97"/>
    </location>
</feature>
<evidence type="ECO:0000256" key="5">
    <source>
        <dbReference type="SAM" id="SignalP"/>
    </source>
</evidence>
<evidence type="ECO:0000256" key="2">
    <source>
        <dbReference type="ARBA" id="ARBA00022729"/>
    </source>
</evidence>
<dbReference type="Proteomes" id="UP000578449">
    <property type="component" value="Unassembled WGS sequence"/>
</dbReference>
<keyword evidence="3" id="KW-0378">Hydrolase</keyword>
<name>A0A840NVK9_9ACTN</name>
<dbReference type="PANTHER" id="PTHR43248">
    <property type="entry name" value="2-SUCCINYL-6-HYDROXY-2,4-CYCLOHEXADIENE-1-CARBOXYLATE SYNTHASE"/>
    <property type="match status" value="1"/>
</dbReference>
<evidence type="ECO:0000259" key="6">
    <source>
        <dbReference type="Pfam" id="PF00561"/>
    </source>
</evidence>
<dbReference type="Pfam" id="PF08386">
    <property type="entry name" value="Abhydrolase_4"/>
    <property type="match status" value="1"/>
</dbReference>
<dbReference type="InterPro" id="IPR000073">
    <property type="entry name" value="AB_hydrolase_1"/>
</dbReference>
<accession>A0A840NVK9</accession>
<dbReference type="GO" id="GO:0016787">
    <property type="term" value="F:hydrolase activity"/>
    <property type="evidence" value="ECO:0007669"/>
    <property type="project" value="UniProtKB-KW"/>
</dbReference>
<comment type="caution">
    <text evidence="8">The sequence shown here is derived from an EMBL/GenBank/DDBJ whole genome shotgun (WGS) entry which is preliminary data.</text>
</comment>
<sequence length="549" mass="57110">MAARRVVAAGAGVCALLTSAAGCEGDDGETGLRTGRDLPGGAVVAGVSFQPAPLAWGPCDAATTSPAERAPATTSPATTSPTTTSPAQPAPTTTGAQPAALECATMRVPLDYDDPGAGTIGIAVIRARATGPGPRIGSLLFNFGGPGASGVDILKQTLGQWRTLNTRYDLVSFDPRGVGASAPVECLDDRQMDASMQSDSSPDDAAEVGMFEAEQRAYVRACQARSGKVLGHVGTVNAARDMELLRTALGDDKLNYFGISYGTWLGGVYAHQFPRSTGRIVLDGAVDTKISTRDLNLQQAAGFERALRSYAEACAKRGATDCPPSKGDKSAEAIISDIRAFLEGLDAKPIRTSQGRPLSQTLGVSGVATALYSKQLWPVLSQGLTMAYEGDGTVLLSLADAQNGRREDGTYTNLNAANTAIKCDDTTERYTVSDVEAALPRFRRASAVFGPLLAWNLMQCTGWPFPGDDEAKEVSAPGSAPIVVLGNTGDPATPYAWAPALARELGNARLVTLHGEGHGSYDTGDPCVVKAVDDFLLQGKVPADGTRCP</sequence>
<dbReference type="InterPro" id="IPR013595">
    <property type="entry name" value="Pept_S33_TAP-like_C"/>
</dbReference>
<dbReference type="InterPro" id="IPR051601">
    <property type="entry name" value="Serine_prot/Carboxylest_S33"/>
</dbReference>
<evidence type="ECO:0000259" key="7">
    <source>
        <dbReference type="Pfam" id="PF08386"/>
    </source>
</evidence>
<feature type="signal peptide" evidence="5">
    <location>
        <begin position="1"/>
        <end position="20"/>
    </location>
</feature>
<dbReference type="Pfam" id="PF00561">
    <property type="entry name" value="Abhydrolase_1"/>
    <property type="match status" value="1"/>
</dbReference>
<organism evidence="8 9">
    <name type="scientific">Thermocatellispora tengchongensis</name>
    <dbReference type="NCBI Taxonomy" id="1073253"/>
    <lineage>
        <taxon>Bacteria</taxon>
        <taxon>Bacillati</taxon>
        <taxon>Actinomycetota</taxon>
        <taxon>Actinomycetes</taxon>
        <taxon>Streptosporangiales</taxon>
        <taxon>Streptosporangiaceae</taxon>
        <taxon>Thermocatellispora</taxon>
    </lineage>
</organism>
<feature type="compositionally biased region" description="Low complexity" evidence="4">
    <location>
        <begin position="61"/>
        <end position="97"/>
    </location>
</feature>
<feature type="chain" id="PRO_5039181948" evidence="5">
    <location>
        <begin position="21"/>
        <end position="549"/>
    </location>
</feature>
<gene>
    <name evidence="8" type="ORF">HNP84_000968</name>
</gene>
<keyword evidence="9" id="KW-1185">Reference proteome</keyword>
<proteinExistence type="inferred from homology"/>
<dbReference type="InterPro" id="IPR029058">
    <property type="entry name" value="AB_hydrolase_fold"/>
</dbReference>
<feature type="domain" description="AB hydrolase-1" evidence="6">
    <location>
        <begin position="140"/>
        <end position="317"/>
    </location>
</feature>
<comment type="similarity">
    <text evidence="1">Belongs to the peptidase S33 family.</text>
</comment>
<evidence type="ECO:0000313" key="9">
    <source>
        <dbReference type="Proteomes" id="UP000578449"/>
    </source>
</evidence>
<evidence type="ECO:0000313" key="8">
    <source>
        <dbReference type="EMBL" id="MBB5131262.1"/>
    </source>
</evidence>